<proteinExistence type="predicted"/>
<evidence type="ECO:0000256" key="2">
    <source>
        <dbReference type="SAM" id="SignalP"/>
    </source>
</evidence>
<feature type="transmembrane region" description="Helical" evidence="1">
    <location>
        <begin position="156"/>
        <end position="175"/>
    </location>
</feature>
<name>A0A0G1XH28_9BACT</name>
<dbReference type="SUPFAM" id="SSF55166">
    <property type="entry name" value="Hedgehog/DD-peptidase"/>
    <property type="match status" value="1"/>
</dbReference>
<feature type="chain" id="PRO_5002540803" description="Peptidase M15B domain-containing protein" evidence="2">
    <location>
        <begin position="23"/>
        <end position="473"/>
    </location>
</feature>
<dbReference type="EMBL" id="LCRD01000008">
    <property type="protein sequence ID" value="KKW30573.1"/>
    <property type="molecule type" value="Genomic_DNA"/>
</dbReference>
<dbReference type="Proteomes" id="UP000034846">
    <property type="component" value="Unassembled WGS sequence"/>
</dbReference>
<reference evidence="3 4" key="1">
    <citation type="journal article" date="2015" name="Nature">
        <title>rRNA introns, odd ribosomes, and small enigmatic genomes across a large radiation of phyla.</title>
        <authorList>
            <person name="Brown C.T."/>
            <person name="Hug L.A."/>
            <person name="Thomas B.C."/>
            <person name="Sharon I."/>
            <person name="Castelle C.J."/>
            <person name="Singh A."/>
            <person name="Wilkins M.J."/>
            <person name="Williams K.H."/>
            <person name="Banfield J.F."/>
        </authorList>
    </citation>
    <scope>NUCLEOTIDE SEQUENCE [LARGE SCALE GENOMIC DNA]</scope>
</reference>
<feature type="signal peptide" evidence="2">
    <location>
        <begin position="1"/>
        <end position="22"/>
    </location>
</feature>
<evidence type="ECO:0000313" key="4">
    <source>
        <dbReference type="Proteomes" id="UP000034846"/>
    </source>
</evidence>
<keyword evidence="1" id="KW-1133">Transmembrane helix</keyword>
<dbReference type="InterPro" id="IPR043993">
    <property type="entry name" value="T4SS_pilin"/>
</dbReference>
<dbReference type="Gene3D" id="3.30.1380.10">
    <property type="match status" value="1"/>
</dbReference>
<dbReference type="InterPro" id="IPR009045">
    <property type="entry name" value="Zn_M74/Hedgehog-like"/>
</dbReference>
<feature type="transmembrane region" description="Helical" evidence="1">
    <location>
        <begin position="196"/>
        <end position="216"/>
    </location>
</feature>
<evidence type="ECO:0000256" key="1">
    <source>
        <dbReference type="SAM" id="Phobius"/>
    </source>
</evidence>
<sequence length="473" mass="49822">MKRLIFAVIISFLALVPRASFAASAPTSCSNATLNEYYCTCSLSTTSTPVYVTATSEATCDSACGAVSNAVAWTLEQCTIGSSGSLSVKRINTSTVGSSTQAAAALTELAPEEKADPIYPDLNVDIPGLDPSTDFVVSSEDSKTGSNFIGVYITKVYSWLIGAGALIAVSMMMIGGLQYALARGKASYIDKAKHRISNAITGLILLLAAYNIAFLINPELVVFNSLAVPYVKGLEYFPPDGEDTDVVSNATLNGVTVPLKGDHITATSATLDAETLTALQTAADAFYNENKKNIVITSATRNLTKQATLFYTNCIKTGGSCSVPTCNPASSSVVSKSGSRYTLVGALAGKTNASEIVSGMTTSASYGNCPHTSGIAIDAWCDDGGSNYAHDPSCQEKLIKTMINAGFCRLGSEVWHFELNSKKVSSNCLQSNNSISYTTKAGKTYTPTSQCSKWDFKNHTCNRCASALDTSCN</sequence>
<gene>
    <name evidence="3" type="ORF">UY72_C0008G0006</name>
</gene>
<dbReference type="Pfam" id="PF18895">
    <property type="entry name" value="T4SS_pilin"/>
    <property type="match status" value="1"/>
</dbReference>
<keyword evidence="2" id="KW-0732">Signal</keyword>
<evidence type="ECO:0008006" key="5">
    <source>
        <dbReference type="Google" id="ProtNLM"/>
    </source>
</evidence>
<organism evidence="3 4">
    <name type="scientific">Candidatus Uhrbacteria bacterium GW2011_GWD2_52_7</name>
    <dbReference type="NCBI Taxonomy" id="1618989"/>
    <lineage>
        <taxon>Bacteria</taxon>
        <taxon>Candidatus Uhriibacteriota</taxon>
    </lineage>
</organism>
<accession>A0A0G1XH28</accession>
<keyword evidence="1" id="KW-0812">Transmembrane</keyword>
<comment type="caution">
    <text evidence="3">The sequence shown here is derived from an EMBL/GenBank/DDBJ whole genome shotgun (WGS) entry which is preliminary data.</text>
</comment>
<keyword evidence="1" id="KW-0472">Membrane</keyword>
<protein>
    <recommendedName>
        <fullName evidence="5">Peptidase M15B domain-containing protein</fullName>
    </recommendedName>
</protein>
<dbReference type="AlphaFoldDB" id="A0A0G1XH28"/>
<evidence type="ECO:0000313" key="3">
    <source>
        <dbReference type="EMBL" id="KKW30573.1"/>
    </source>
</evidence>